<dbReference type="EMBL" id="RFLX01000002">
    <property type="protein sequence ID" value="RMI26536.1"/>
    <property type="molecule type" value="Genomic_DNA"/>
</dbReference>
<dbReference type="EMBL" id="RAQU01000153">
    <property type="protein sequence ID" value="RKK02428.1"/>
    <property type="molecule type" value="Genomic_DNA"/>
</dbReference>
<dbReference type="SUPFAM" id="SSF89733">
    <property type="entry name" value="L-sulfolactate dehydrogenase-like"/>
    <property type="match status" value="1"/>
</dbReference>
<sequence length="357" mass="36980">MKGPGHRMSDSRYDAAAMRGFATDLFAAAGLAPDKAATVAEVLVEADLLGHVTHGLALVPKYLDDVAKGFLAKDGEPEVLSDRGASLAWNGRGLPGGWLVFKALDLAFERVAQYGTVSVAIAESHHIGCLAVYPLRAAERGLMAIVHSSAPNNASVAPFGAKQGVLSPDPVSAGWPTSGDPVVLDISASITTANLSQRMAKEGAKFPHNWLMDAEGNPSNDPAVLTEGGTILPTGGMDHGQKGYAQALMTEALTQGLSGHGRIEGTVGMRAALFIQVLDPSAFAGLDAFRRQTGHTAALCRAAAPRPGMPPVRVPGQKGLALKREAQAKGVPLAARITGPLQELGAQYGLTLPQPLG</sequence>
<evidence type="ECO:0000313" key="5">
    <source>
        <dbReference type="Proteomes" id="UP000274097"/>
    </source>
</evidence>
<keyword evidence="5" id="KW-1185">Reference proteome</keyword>
<evidence type="ECO:0000313" key="3">
    <source>
        <dbReference type="EMBL" id="RKK02428.1"/>
    </source>
</evidence>
<organism evidence="3 6">
    <name type="scientific">Teichococcus wenyumeiae</name>
    <dbReference type="NCBI Taxonomy" id="2478470"/>
    <lineage>
        <taxon>Bacteria</taxon>
        <taxon>Pseudomonadati</taxon>
        <taxon>Pseudomonadota</taxon>
        <taxon>Alphaproteobacteria</taxon>
        <taxon>Acetobacterales</taxon>
        <taxon>Roseomonadaceae</taxon>
        <taxon>Roseomonas</taxon>
    </lineage>
</organism>
<name>A0A3A9JP62_9PROT</name>
<dbReference type="GO" id="GO:0016491">
    <property type="term" value="F:oxidoreductase activity"/>
    <property type="evidence" value="ECO:0007669"/>
    <property type="project" value="UniProtKB-KW"/>
</dbReference>
<dbReference type="Proteomes" id="UP000278036">
    <property type="component" value="Unassembled WGS sequence"/>
</dbReference>
<dbReference type="Gene3D" id="3.30.1370.60">
    <property type="entry name" value="Hypothetical oxidoreductase yiak, domain 2"/>
    <property type="match status" value="1"/>
</dbReference>
<accession>A0A3A9JP62</accession>
<dbReference type="InParanoid" id="A0A3A9JP62"/>
<dbReference type="OrthoDB" id="9811519at2"/>
<dbReference type="InterPro" id="IPR043144">
    <property type="entry name" value="Mal/L-sulf/L-lact_DH-like_ah"/>
</dbReference>
<dbReference type="Pfam" id="PF02615">
    <property type="entry name" value="Ldh_2"/>
    <property type="match status" value="1"/>
</dbReference>
<evidence type="ECO:0000313" key="6">
    <source>
        <dbReference type="Proteomes" id="UP000278036"/>
    </source>
</evidence>
<dbReference type="Proteomes" id="UP000274097">
    <property type="component" value="Unassembled WGS sequence"/>
</dbReference>
<evidence type="ECO:0000256" key="1">
    <source>
        <dbReference type="ARBA" id="ARBA00006056"/>
    </source>
</evidence>
<reference evidence="3 6" key="1">
    <citation type="submission" date="2018-09" db="EMBL/GenBank/DDBJ databases">
        <title>Roseomonas sp. nov., isolated from feces of Tibetan antelopes in the Qinghai-Tibet plateau, China.</title>
        <authorList>
            <person name="Tian Z."/>
        </authorList>
    </citation>
    <scope>NUCLEOTIDE SEQUENCE [LARGE SCALE GENOMIC DNA]</scope>
    <source>
        <strain evidence="4 5">Z23</strain>
        <strain evidence="3 6">Z24</strain>
    </source>
</reference>
<dbReference type="InterPro" id="IPR043143">
    <property type="entry name" value="Mal/L-sulf/L-lact_DH-like_NADP"/>
</dbReference>
<keyword evidence="2" id="KW-0560">Oxidoreductase</keyword>
<dbReference type="AlphaFoldDB" id="A0A3A9JP62"/>
<evidence type="ECO:0000256" key="2">
    <source>
        <dbReference type="ARBA" id="ARBA00023002"/>
    </source>
</evidence>
<dbReference type="PANTHER" id="PTHR11091">
    <property type="entry name" value="OXIDOREDUCTASE-RELATED"/>
    <property type="match status" value="1"/>
</dbReference>
<protein>
    <submittedName>
        <fullName evidence="3">Ldh family oxidoreductase</fullName>
    </submittedName>
</protein>
<dbReference type="InterPro" id="IPR003767">
    <property type="entry name" value="Malate/L-lactate_DH-like"/>
</dbReference>
<comment type="similarity">
    <text evidence="1">Belongs to the LDH2/MDH2 oxidoreductase family.</text>
</comment>
<dbReference type="InterPro" id="IPR036111">
    <property type="entry name" value="Mal/L-sulfo/L-lacto_DH-like_sf"/>
</dbReference>
<comment type="caution">
    <text evidence="3">The sequence shown here is derived from an EMBL/GenBank/DDBJ whole genome shotgun (WGS) entry which is preliminary data.</text>
</comment>
<proteinExistence type="inferred from homology"/>
<gene>
    <name evidence="3" type="ORF">D6Z83_19810</name>
    <name evidence="4" type="ORF">EBE87_04515</name>
</gene>
<evidence type="ECO:0000313" key="4">
    <source>
        <dbReference type="EMBL" id="RMI26536.1"/>
    </source>
</evidence>
<dbReference type="PANTHER" id="PTHR11091:SF0">
    <property type="entry name" value="MALATE DEHYDROGENASE"/>
    <property type="match status" value="1"/>
</dbReference>
<dbReference type="Gene3D" id="1.10.1530.10">
    <property type="match status" value="1"/>
</dbReference>